<dbReference type="PROSITE" id="PS00028">
    <property type="entry name" value="ZINC_FINGER_C2H2_1"/>
    <property type="match status" value="1"/>
</dbReference>
<keyword evidence="1" id="KW-0479">Metal-binding</keyword>
<evidence type="ECO:0000256" key="2">
    <source>
        <dbReference type="SAM" id="MobiDB-lite"/>
    </source>
</evidence>
<sequence length="465" mass="52118">MAEHLSNCSVCGRAFSSGRGLSQHLRQTHPEDYGSRQMSSDPGRGRHKQWSNEEMMMMAEMERGLDRTRSQKDISTELARRMPGRNVEMVRRQRRRESYLRIRAEEERHDRDVIQGIESNLQRVAQRVDDGSSAAAAIRIMMVVQEDLESDALTANTNDNTLLREAARIGMDAGDCSALMLEWCRKRFGISEEVVRARGGRRRGRRDSIPPGDLWASDRRAAVADVVDGVAGRRNVIDPDTSTCLYWENAFGQESAPFEAEPRFSVDGNMGRIWDPITAEEVRGTRMGRTAAGKDGVSAEAWNGVDWKVRRMIFHLVMLRGCPPAWMSVGRTTLIPKCPNPVGPDQLRPVTVPSVILRQWHKILALRMSGTVKHVEEQRGLIRGLDGIATNVTLLKEILKDARIKRRELHVMIADVAKAFDSVSHNAIVAMMRARGWPVVLTGYIEALYATGATSVAGRRVVQCP</sequence>
<reference evidence="4" key="1">
    <citation type="journal article" date="2014" name="PLoS ONE">
        <title>Transcriptome-Based Identification of ABC Transporters in the Western Tarnished Plant Bug Lygus hesperus.</title>
        <authorList>
            <person name="Hull J.J."/>
            <person name="Chaney K."/>
            <person name="Geib S.M."/>
            <person name="Fabrick J.A."/>
            <person name="Brent C.S."/>
            <person name="Walsh D."/>
            <person name="Lavine L.C."/>
        </authorList>
    </citation>
    <scope>NUCLEOTIDE SEQUENCE</scope>
</reference>
<dbReference type="Gene3D" id="3.30.160.60">
    <property type="entry name" value="Classic Zinc Finger"/>
    <property type="match status" value="1"/>
</dbReference>
<keyword evidence="1" id="KW-0862">Zinc</keyword>
<feature type="non-terminal residue" evidence="4">
    <location>
        <position position="465"/>
    </location>
</feature>
<gene>
    <name evidence="4" type="ORF">CM83_120</name>
</gene>
<dbReference type="EMBL" id="GBHO01024371">
    <property type="protein sequence ID" value="JAG19233.1"/>
    <property type="molecule type" value="Transcribed_RNA"/>
</dbReference>
<dbReference type="InterPro" id="IPR013087">
    <property type="entry name" value="Znf_C2H2_type"/>
</dbReference>
<protein>
    <recommendedName>
        <fullName evidence="3">C2H2-type domain-containing protein</fullName>
    </recommendedName>
</protein>
<accession>A0A0A9XKA1</accession>
<dbReference type="GO" id="GO:0008270">
    <property type="term" value="F:zinc ion binding"/>
    <property type="evidence" value="ECO:0007669"/>
    <property type="project" value="UniProtKB-KW"/>
</dbReference>
<dbReference type="GO" id="GO:0071897">
    <property type="term" value="P:DNA biosynthetic process"/>
    <property type="evidence" value="ECO:0007669"/>
    <property type="project" value="UniProtKB-ARBA"/>
</dbReference>
<feature type="region of interest" description="Disordered" evidence="2">
    <location>
        <begin position="16"/>
        <end position="48"/>
    </location>
</feature>
<evidence type="ECO:0000313" key="4">
    <source>
        <dbReference type="EMBL" id="JAG19233.1"/>
    </source>
</evidence>
<evidence type="ECO:0000259" key="3">
    <source>
        <dbReference type="PROSITE" id="PS50157"/>
    </source>
</evidence>
<reference evidence="4" key="2">
    <citation type="submission" date="2014-07" db="EMBL/GenBank/DDBJ databases">
        <authorList>
            <person name="Hull J."/>
        </authorList>
    </citation>
    <scope>NUCLEOTIDE SEQUENCE</scope>
</reference>
<evidence type="ECO:0000256" key="1">
    <source>
        <dbReference type="PROSITE-ProRule" id="PRU00042"/>
    </source>
</evidence>
<dbReference type="PANTHER" id="PTHR19446">
    <property type="entry name" value="REVERSE TRANSCRIPTASES"/>
    <property type="match status" value="1"/>
</dbReference>
<proteinExistence type="predicted"/>
<dbReference type="SUPFAM" id="SSF56672">
    <property type="entry name" value="DNA/RNA polymerases"/>
    <property type="match status" value="1"/>
</dbReference>
<dbReference type="InterPro" id="IPR043502">
    <property type="entry name" value="DNA/RNA_pol_sf"/>
</dbReference>
<dbReference type="AlphaFoldDB" id="A0A0A9XKA1"/>
<dbReference type="PROSITE" id="PS50157">
    <property type="entry name" value="ZINC_FINGER_C2H2_2"/>
    <property type="match status" value="1"/>
</dbReference>
<keyword evidence="1" id="KW-0863">Zinc-finger</keyword>
<feature type="domain" description="C2H2-type" evidence="3">
    <location>
        <begin position="6"/>
        <end position="34"/>
    </location>
</feature>
<name>A0A0A9XKA1_LYGHE</name>
<organism evidence="4">
    <name type="scientific">Lygus hesperus</name>
    <name type="common">Western plant bug</name>
    <dbReference type="NCBI Taxonomy" id="30085"/>
    <lineage>
        <taxon>Eukaryota</taxon>
        <taxon>Metazoa</taxon>
        <taxon>Ecdysozoa</taxon>
        <taxon>Arthropoda</taxon>
        <taxon>Hexapoda</taxon>
        <taxon>Insecta</taxon>
        <taxon>Pterygota</taxon>
        <taxon>Neoptera</taxon>
        <taxon>Paraneoptera</taxon>
        <taxon>Hemiptera</taxon>
        <taxon>Heteroptera</taxon>
        <taxon>Panheteroptera</taxon>
        <taxon>Cimicomorpha</taxon>
        <taxon>Miridae</taxon>
        <taxon>Mirini</taxon>
        <taxon>Lygus</taxon>
    </lineage>
</organism>